<dbReference type="HOGENOM" id="CLU_175702_0_0_1"/>
<name>A0A0C3QXH3_9AGAM</name>
<gene>
    <name evidence="1" type="ORF">M407DRAFT_240584</name>
</gene>
<keyword evidence="2" id="KW-1185">Reference proteome</keyword>
<dbReference type="OrthoDB" id="3134696at2759"/>
<proteinExistence type="predicted"/>
<evidence type="ECO:0000313" key="2">
    <source>
        <dbReference type="Proteomes" id="UP000054248"/>
    </source>
</evidence>
<reference evidence="1 2" key="1">
    <citation type="submission" date="2014-04" db="EMBL/GenBank/DDBJ databases">
        <authorList>
            <consortium name="DOE Joint Genome Institute"/>
            <person name="Kuo A."/>
            <person name="Girlanda M."/>
            <person name="Perotto S."/>
            <person name="Kohler A."/>
            <person name="Nagy L.G."/>
            <person name="Floudas D."/>
            <person name="Copeland A."/>
            <person name="Barry K.W."/>
            <person name="Cichocki N."/>
            <person name="Veneault-Fourrey C."/>
            <person name="LaButti K."/>
            <person name="Lindquist E.A."/>
            <person name="Lipzen A."/>
            <person name="Lundell T."/>
            <person name="Morin E."/>
            <person name="Murat C."/>
            <person name="Sun H."/>
            <person name="Tunlid A."/>
            <person name="Henrissat B."/>
            <person name="Grigoriev I.V."/>
            <person name="Hibbett D.S."/>
            <person name="Martin F."/>
            <person name="Nordberg H.P."/>
            <person name="Cantor M.N."/>
            <person name="Hua S.X."/>
        </authorList>
    </citation>
    <scope>NUCLEOTIDE SEQUENCE [LARGE SCALE GENOMIC DNA]</scope>
    <source>
        <strain evidence="1 2">MUT 4182</strain>
    </source>
</reference>
<dbReference type="EMBL" id="KN822942">
    <property type="protein sequence ID" value="KIO34801.1"/>
    <property type="molecule type" value="Genomic_DNA"/>
</dbReference>
<sequence length="86" mass="9662">MCYNIIEGRHHQGCDCFEAMGTTRYDCGMVNCVFSAAHPPVKACATHHLCNKYMTLPVKKAIRTSPYKCALCAARIRENERILVQA</sequence>
<reference evidence="2" key="2">
    <citation type="submission" date="2015-01" db="EMBL/GenBank/DDBJ databases">
        <title>Evolutionary Origins and Diversification of the Mycorrhizal Mutualists.</title>
        <authorList>
            <consortium name="DOE Joint Genome Institute"/>
            <consortium name="Mycorrhizal Genomics Consortium"/>
            <person name="Kohler A."/>
            <person name="Kuo A."/>
            <person name="Nagy L.G."/>
            <person name="Floudas D."/>
            <person name="Copeland A."/>
            <person name="Barry K.W."/>
            <person name="Cichocki N."/>
            <person name="Veneault-Fourrey C."/>
            <person name="LaButti K."/>
            <person name="Lindquist E.A."/>
            <person name="Lipzen A."/>
            <person name="Lundell T."/>
            <person name="Morin E."/>
            <person name="Murat C."/>
            <person name="Riley R."/>
            <person name="Ohm R."/>
            <person name="Sun H."/>
            <person name="Tunlid A."/>
            <person name="Henrissat B."/>
            <person name="Grigoriev I.V."/>
            <person name="Hibbett D.S."/>
            <person name="Martin F."/>
        </authorList>
    </citation>
    <scope>NUCLEOTIDE SEQUENCE [LARGE SCALE GENOMIC DNA]</scope>
    <source>
        <strain evidence="2">MUT 4182</strain>
    </source>
</reference>
<accession>A0A0C3QXH3</accession>
<protein>
    <submittedName>
        <fullName evidence="1">Uncharacterized protein</fullName>
    </submittedName>
</protein>
<dbReference type="AlphaFoldDB" id="A0A0C3QXH3"/>
<evidence type="ECO:0000313" key="1">
    <source>
        <dbReference type="EMBL" id="KIO34801.1"/>
    </source>
</evidence>
<dbReference type="Proteomes" id="UP000054248">
    <property type="component" value="Unassembled WGS sequence"/>
</dbReference>
<organism evidence="1 2">
    <name type="scientific">Tulasnella calospora MUT 4182</name>
    <dbReference type="NCBI Taxonomy" id="1051891"/>
    <lineage>
        <taxon>Eukaryota</taxon>
        <taxon>Fungi</taxon>
        <taxon>Dikarya</taxon>
        <taxon>Basidiomycota</taxon>
        <taxon>Agaricomycotina</taxon>
        <taxon>Agaricomycetes</taxon>
        <taxon>Cantharellales</taxon>
        <taxon>Tulasnellaceae</taxon>
        <taxon>Tulasnella</taxon>
    </lineage>
</organism>